<dbReference type="PROSITE" id="PS51737">
    <property type="entry name" value="RECOMBINASE_DNA_BIND"/>
    <property type="match status" value="1"/>
</dbReference>
<dbReference type="GO" id="GO:0000150">
    <property type="term" value="F:DNA strand exchange activity"/>
    <property type="evidence" value="ECO:0007669"/>
    <property type="project" value="InterPro"/>
</dbReference>
<dbReference type="HOGENOM" id="CLU_010686_18_14_9"/>
<dbReference type="SUPFAM" id="SSF53041">
    <property type="entry name" value="Resolvase-like"/>
    <property type="match status" value="1"/>
</dbReference>
<dbReference type="Pfam" id="PF13408">
    <property type="entry name" value="Zn_ribbon_recom"/>
    <property type="match status" value="1"/>
</dbReference>
<protein>
    <submittedName>
        <fullName evidence="4">Resolvase protein</fullName>
    </submittedName>
</protein>
<dbReference type="STRING" id="411473.RUMCAL_02961"/>
<keyword evidence="5" id="KW-1185">Reference proteome</keyword>
<dbReference type="InterPro" id="IPR025827">
    <property type="entry name" value="Zn_ribbon_recom_dom"/>
</dbReference>
<feature type="domain" description="Resolvase/invertase-type recombinase catalytic" evidence="2">
    <location>
        <begin position="1"/>
        <end position="144"/>
    </location>
</feature>
<dbReference type="CDD" id="cd03768">
    <property type="entry name" value="SR_ResInv"/>
    <property type="match status" value="1"/>
</dbReference>
<dbReference type="InterPro" id="IPR038109">
    <property type="entry name" value="DNA_bind_recomb_sf"/>
</dbReference>
<dbReference type="PANTHER" id="PTHR30461:SF23">
    <property type="entry name" value="DNA RECOMBINASE-RELATED"/>
    <property type="match status" value="1"/>
</dbReference>
<dbReference type="Pfam" id="PF07508">
    <property type="entry name" value="Recombinase"/>
    <property type="match status" value="1"/>
</dbReference>
<feature type="domain" description="Recombinase" evidence="3">
    <location>
        <begin position="152"/>
        <end position="308"/>
    </location>
</feature>
<comment type="caution">
    <text evidence="4">The sequence shown here is derived from an EMBL/GenBank/DDBJ whole genome shotgun (WGS) entry which is preliminary data.</text>
</comment>
<dbReference type="SMART" id="SM00857">
    <property type="entry name" value="Resolvase"/>
    <property type="match status" value="1"/>
</dbReference>
<gene>
    <name evidence="4" type="ORF">RUMCAL_02961</name>
</gene>
<dbReference type="InterPro" id="IPR011109">
    <property type="entry name" value="DNA_bind_recombinase_dom"/>
</dbReference>
<name>U2LQE2_9FIRM</name>
<proteinExistence type="predicted"/>
<evidence type="ECO:0000313" key="5">
    <source>
        <dbReference type="Proteomes" id="UP000016662"/>
    </source>
</evidence>
<dbReference type="PANTHER" id="PTHR30461">
    <property type="entry name" value="DNA-INVERTASE FROM LAMBDOID PROPHAGE"/>
    <property type="match status" value="1"/>
</dbReference>
<organism evidence="4 5">
    <name type="scientific">Ruminococcus callidus ATCC 27760</name>
    <dbReference type="NCBI Taxonomy" id="411473"/>
    <lineage>
        <taxon>Bacteria</taxon>
        <taxon>Bacillati</taxon>
        <taxon>Bacillota</taxon>
        <taxon>Clostridia</taxon>
        <taxon>Eubacteriales</taxon>
        <taxon>Oscillospiraceae</taxon>
        <taxon>Ruminococcus</taxon>
    </lineage>
</organism>
<keyword evidence="1" id="KW-0175">Coiled coil</keyword>
<dbReference type="AlphaFoldDB" id="U2LQE2"/>
<dbReference type="InterPro" id="IPR036162">
    <property type="entry name" value="Resolvase-like_N_sf"/>
</dbReference>
<accession>U2LQE2</accession>
<dbReference type="Proteomes" id="UP000016662">
    <property type="component" value="Unassembled WGS sequence"/>
</dbReference>
<dbReference type="Gene3D" id="3.40.50.1390">
    <property type="entry name" value="Resolvase, N-terminal catalytic domain"/>
    <property type="match status" value="1"/>
</dbReference>
<dbReference type="PATRIC" id="fig|411473.3.peg.2488"/>
<evidence type="ECO:0000259" key="2">
    <source>
        <dbReference type="PROSITE" id="PS51736"/>
    </source>
</evidence>
<feature type="coiled-coil region" evidence="1">
    <location>
        <begin position="421"/>
        <end position="448"/>
    </location>
</feature>
<sequence length="492" mass="54507">MIAIYARQSVERPDSISIAMQVEHCRRICPRSVPQQVYTDRGFSGTNTRRPALQQMLEAVEQGQIESVYVYKLDRISRSLCDFAAMMQEFRRRGVTLHSVRESFDTQTEIGGMLLNLLMMFAELEQKTIAGRVRDNYYARAVQQLALGGVPPYGYTAKPVTHGGHPTTMLEVQPEEAQQVQAFYTGYGVAGQNVEQLVQAANQAGSRTRQGARWSNSAVLRLLRNPVYVQGDLSCAVFLQRQGAVLTHALEAYCCGNGYLVYGSPSRRQGSKLVHLKGEHVAAGLHRGFIDGTLWRSVQERLNARGGSTNRGTGHTSWLQGLAVCGLCGTRCYARSNGKGAAYTYFVCRGKRQGICTGIAGLRTETVEQAVAPVLAEQAAAVLPYAQAAEPEPSAAAVALEKLEQRMRRLAAELGEPHAAAVFLREELQRLGTEHQQLEQELRQNASEPPLQPAENWEAWWTDASLEQRRHAAGLLLREVRLFPTYGEVYLQ</sequence>
<dbReference type="GO" id="GO:0003677">
    <property type="term" value="F:DNA binding"/>
    <property type="evidence" value="ECO:0007669"/>
    <property type="project" value="InterPro"/>
</dbReference>
<reference evidence="4 5" key="1">
    <citation type="submission" date="2013-07" db="EMBL/GenBank/DDBJ databases">
        <authorList>
            <person name="Weinstock G."/>
            <person name="Sodergren E."/>
            <person name="Wylie T."/>
            <person name="Fulton L."/>
            <person name="Fulton R."/>
            <person name="Fronick C."/>
            <person name="O'Laughlin M."/>
            <person name="Godfrey J."/>
            <person name="Miner T."/>
            <person name="Herter B."/>
            <person name="Appelbaum E."/>
            <person name="Cordes M."/>
            <person name="Lek S."/>
            <person name="Wollam A."/>
            <person name="Pepin K.H."/>
            <person name="Palsikar V.B."/>
            <person name="Mitreva M."/>
            <person name="Wilson R.K."/>
        </authorList>
    </citation>
    <scope>NUCLEOTIDE SEQUENCE [LARGE SCALE GENOMIC DNA]</scope>
    <source>
        <strain evidence="4 5">ATCC 27760</strain>
    </source>
</reference>
<dbReference type="PROSITE" id="PS51736">
    <property type="entry name" value="RECOMBINASES_3"/>
    <property type="match status" value="1"/>
</dbReference>
<dbReference type="InterPro" id="IPR050639">
    <property type="entry name" value="SSR_resolvase"/>
</dbReference>
<dbReference type="InterPro" id="IPR006119">
    <property type="entry name" value="Resolv_N"/>
</dbReference>
<dbReference type="EMBL" id="AWVF01000383">
    <property type="protein sequence ID" value="ERJ89358.1"/>
    <property type="molecule type" value="Genomic_DNA"/>
</dbReference>
<dbReference type="Gene3D" id="3.90.1750.20">
    <property type="entry name" value="Putative Large Serine Recombinase, Chain B, Domain 2"/>
    <property type="match status" value="1"/>
</dbReference>
<dbReference type="RefSeq" id="WP_021681154.1">
    <property type="nucleotide sequence ID" value="NZ_KI260335.1"/>
</dbReference>
<dbReference type="OrthoDB" id="9781670at2"/>
<evidence type="ECO:0000313" key="4">
    <source>
        <dbReference type="EMBL" id="ERJ89358.1"/>
    </source>
</evidence>
<dbReference type="eggNOG" id="COG1961">
    <property type="taxonomic scope" value="Bacteria"/>
</dbReference>
<dbReference type="Pfam" id="PF00239">
    <property type="entry name" value="Resolvase"/>
    <property type="match status" value="1"/>
</dbReference>
<evidence type="ECO:0000256" key="1">
    <source>
        <dbReference type="SAM" id="Coils"/>
    </source>
</evidence>
<evidence type="ECO:0000259" key="3">
    <source>
        <dbReference type="PROSITE" id="PS51737"/>
    </source>
</evidence>